<feature type="transmembrane region" description="Helical" evidence="6">
    <location>
        <begin position="187"/>
        <end position="208"/>
    </location>
</feature>
<dbReference type="InterPro" id="IPR000276">
    <property type="entry name" value="GPCR_Rhodpsn"/>
</dbReference>
<evidence type="ECO:0000256" key="1">
    <source>
        <dbReference type="ARBA" id="ARBA00004370"/>
    </source>
</evidence>
<comment type="subcellular location">
    <subcellularLocation>
        <location evidence="1">Membrane</location>
    </subcellularLocation>
</comment>
<feature type="transmembrane region" description="Helical" evidence="6">
    <location>
        <begin position="108"/>
        <end position="128"/>
    </location>
</feature>
<feature type="region of interest" description="Disordered" evidence="5">
    <location>
        <begin position="354"/>
        <end position="386"/>
    </location>
</feature>
<dbReference type="Proteomes" id="UP000838412">
    <property type="component" value="Chromosome 2"/>
</dbReference>
<evidence type="ECO:0000313" key="7">
    <source>
        <dbReference type="EMBL" id="CAH1255341.1"/>
    </source>
</evidence>
<keyword evidence="3 6" id="KW-1133">Transmembrane helix</keyword>
<feature type="transmembrane region" description="Helical" evidence="6">
    <location>
        <begin position="140"/>
        <end position="167"/>
    </location>
</feature>
<feature type="transmembrane region" description="Helical" evidence="6">
    <location>
        <begin position="274"/>
        <end position="297"/>
    </location>
</feature>
<protein>
    <submittedName>
        <fullName evidence="7">OR14I1 protein</fullName>
    </submittedName>
</protein>
<keyword evidence="2 6" id="KW-0812">Transmembrane</keyword>
<accession>A0A8K0EJ71</accession>
<feature type="transmembrane region" description="Helical" evidence="6">
    <location>
        <begin position="64"/>
        <end position="88"/>
    </location>
</feature>
<evidence type="ECO:0000256" key="6">
    <source>
        <dbReference type="SAM" id="Phobius"/>
    </source>
</evidence>
<evidence type="ECO:0000313" key="8">
    <source>
        <dbReference type="Proteomes" id="UP000838412"/>
    </source>
</evidence>
<dbReference type="PANTHER" id="PTHR26451">
    <property type="entry name" value="G_PROTEIN_RECEP_F1_2 DOMAIN-CONTAINING PROTEIN"/>
    <property type="match status" value="1"/>
</dbReference>
<dbReference type="InterPro" id="IPR052921">
    <property type="entry name" value="GPCR1_Superfamily_Member"/>
</dbReference>
<proteinExistence type="predicted"/>
<sequence>MEEEEAVSPSAKDGINDVLSVGSTSRGLQTTYLIISLALSVGCGLLLIFLVWKKEYLQKPSHYLRCNLAVDDIIFTSCLIPIRVYALFRQDASGDHLWCSAKLLAAPALQISMFGTYLMMAVDLYYAVCDPLHYHDKVNVKRVVVGIVTIRAYSLIFVLGSVAFGGLPKYGLCHEYDPINSISLLTVFRSIGLLVYFLVCLFIPMLYFRVFKEARRQQERDENRDLWVFQTKAFKMMAPHAIVFTVSVSTGIFQVAMGRALISKEQKSQYGLIIADHVSILLFMTLPSIVNPIIYSFRLSDFRRACRELCGVPTNTPVVPAPRHRGTEIPAIASPGQGASGTESVPACIEGQKMTKDEPFGQSKTQTTQADTNPRPAPPAEYRNHNSASKRPFQLTVMAEVYADPTPCSAEGITETLPGQTHLDAESADASTLTLDAEIDKATYAAGHTMYQFAVKKQTPACPKIVWQDDKSQCNKSEA</sequence>
<evidence type="ECO:0000256" key="2">
    <source>
        <dbReference type="ARBA" id="ARBA00022692"/>
    </source>
</evidence>
<organism evidence="7 8">
    <name type="scientific">Branchiostoma lanceolatum</name>
    <name type="common">Common lancelet</name>
    <name type="synonym">Amphioxus lanceolatum</name>
    <dbReference type="NCBI Taxonomy" id="7740"/>
    <lineage>
        <taxon>Eukaryota</taxon>
        <taxon>Metazoa</taxon>
        <taxon>Chordata</taxon>
        <taxon>Cephalochordata</taxon>
        <taxon>Leptocardii</taxon>
        <taxon>Amphioxiformes</taxon>
        <taxon>Branchiostomatidae</taxon>
        <taxon>Branchiostoma</taxon>
    </lineage>
</organism>
<reference evidence="7" key="1">
    <citation type="submission" date="2022-01" db="EMBL/GenBank/DDBJ databases">
        <authorList>
            <person name="Braso-Vives M."/>
        </authorList>
    </citation>
    <scope>NUCLEOTIDE SEQUENCE</scope>
</reference>
<dbReference type="SUPFAM" id="SSF81321">
    <property type="entry name" value="Family A G protein-coupled receptor-like"/>
    <property type="match status" value="1"/>
</dbReference>
<evidence type="ECO:0000256" key="5">
    <source>
        <dbReference type="SAM" id="MobiDB-lite"/>
    </source>
</evidence>
<dbReference type="AlphaFoldDB" id="A0A8K0EJ71"/>
<dbReference type="Gene3D" id="1.20.1070.10">
    <property type="entry name" value="Rhodopsin 7-helix transmembrane proteins"/>
    <property type="match status" value="1"/>
</dbReference>
<dbReference type="PANTHER" id="PTHR26451:SF897">
    <property type="entry name" value="TRACE AMINE-ASSOCIATED RECEPTOR 5-LIKE"/>
    <property type="match status" value="1"/>
</dbReference>
<dbReference type="GO" id="GO:0004930">
    <property type="term" value="F:G protein-coupled receptor activity"/>
    <property type="evidence" value="ECO:0007669"/>
    <property type="project" value="InterPro"/>
</dbReference>
<evidence type="ECO:0000256" key="4">
    <source>
        <dbReference type="ARBA" id="ARBA00023136"/>
    </source>
</evidence>
<keyword evidence="4 6" id="KW-0472">Membrane</keyword>
<dbReference type="FunFam" id="1.20.1070.10:FF:000767">
    <property type="entry name" value="Uncharacterized protein"/>
    <property type="match status" value="1"/>
</dbReference>
<feature type="transmembrane region" description="Helical" evidence="6">
    <location>
        <begin position="32"/>
        <end position="52"/>
    </location>
</feature>
<name>A0A8K0EJ71_BRALA</name>
<dbReference type="Pfam" id="PF00001">
    <property type="entry name" value="7tm_1"/>
    <property type="match status" value="1"/>
</dbReference>
<feature type="compositionally biased region" description="Polar residues" evidence="5">
    <location>
        <begin position="362"/>
        <end position="372"/>
    </location>
</feature>
<dbReference type="CDD" id="cd00637">
    <property type="entry name" value="7tm_classA_rhodopsin-like"/>
    <property type="match status" value="1"/>
</dbReference>
<gene>
    <name evidence="7" type="primary">OR14I1</name>
    <name evidence="7" type="ORF">BLAG_LOCUS14438</name>
</gene>
<dbReference type="OrthoDB" id="6151005at2759"/>
<dbReference type="EMBL" id="OV696687">
    <property type="protein sequence ID" value="CAH1255341.1"/>
    <property type="molecule type" value="Genomic_DNA"/>
</dbReference>
<evidence type="ECO:0000256" key="3">
    <source>
        <dbReference type="ARBA" id="ARBA00022989"/>
    </source>
</evidence>
<dbReference type="GO" id="GO:0016020">
    <property type="term" value="C:membrane"/>
    <property type="evidence" value="ECO:0007669"/>
    <property type="project" value="UniProtKB-SubCell"/>
</dbReference>
<keyword evidence="8" id="KW-1185">Reference proteome</keyword>
<feature type="transmembrane region" description="Helical" evidence="6">
    <location>
        <begin position="241"/>
        <end position="262"/>
    </location>
</feature>